<feature type="region of interest" description="Disordered" evidence="2">
    <location>
        <begin position="147"/>
        <end position="175"/>
    </location>
</feature>
<keyword evidence="1 4" id="KW-0238">DNA-binding</keyword>
<evidence type="ECO:0000256" key="2">
    <source>
        <dbReference type="SAM" id="MobiDB-lite"/>
    </source>
</evidence>
<accession>A0ABN0BPA3</accession>
<sequence length="175" mass="19465">MMYYRKKTFYESKKHFIMAVPVMRYQRYKDLSDKSSPQKYYLKQEPGSSKTATIASIAKEIEITGALSAEDVTHVMQAFVRQLKKSLVEGNKVKVDGLGTFYITLTSAGTETEKECTVKGIRRVHIRFAVDNSLRLANDSTATTRGGENNVSFYIKSETPSGDGGDGDIVDDPTA</sequence>
<feature type="domain" description="HU" evidence="3">
    <location>
        <begin position="19"/>
        <end position="140"/>
    </location>
</feature>
<dbReference type="Gene3D" id="4.10.520.10">
    <property type="entry name" value="IHF-like DNA-binding proteins"/>
    <property type="match status" value="1"/>
</dbReference>
<dbReference type="GO" id="GO:0003677">
    <property type="term" value="F:DNA binding"/>
    <property type="evidence" value="ECO:0007669"/>
    <property type="project" value="UniProtKB-KW"/>
</dbReference>
<evidence type="ECO:0000313" key="5">
    <source>
        <dbReference type="Proteomes" id="UP000005101"/>
    </source>
</evidence>
<name>A0ABN0BPA3_BACFG</name>
<keyword evidence="5" id="KW-1185">Reference proteome</keyword>
<dbReference type="SUPFAM" id="SSF47729">
    <property type="entry name" value="IHF-like DNA-binding proteins"/>
    <property type="match status" value="1"/>
</dbReference>
<protein>
    <submittedName>
        <fullName evidence="4">DNA-binding protein</fullName>
    </submittedName>
</protein>
<organism evidence="4 5">
    <name type="scientific">Bacteroides fragilis 3_1_12</name>
    <dbReference type="NCBI Taxonomy" id="457424"/>
    <lineage>
        <taxon>Bacteria</taxon>
        <taxon>Pseudomonadati</taxon>
        <taxon>Bacteroidota</taxon>
        <taxon>Bacteroidia</taxon>
        <taxon>Bacteroidales</taxon>
        <taxon>Bacteroidaceae</taxon>
        <taxon>Bacteroides</taxon>
    </lineage>
</organism>
<gene>
    <name evidence="4" type="ORF">BFAG_03427</name>
</gene>
<evidence type="ECO:0000259" key="3">
    <source>
        <dbReference type="Pfam" id="PF18291"/>
    </source>
</evidence>
<dbReference type="InterPro" id="IPR041607">
    <property type="entry name" value="HU-HIG"/>
</dbReference>
<evidence type="ECO:0000256" key="1">
    <source>
        <dbReference type="ARBA" id="ARBA00023125"/>
    </source>
</evidence>
<evidence type="ECO:0000313" key="4">
    <source>
        <dbReference type="EMBL" id="EFR54729.1"/>
    </source>
</evidence>
<dbReference type="Pfam" id="PF18291">
    <property type="entry name" value="HU-HIG"/>
    <property type="match status" value="1"/>
</dbReference>
<reference evidence="4 5" key="1">
    <citation type="submission" date="2008-12" db="EMBL/GenBank/DDBJ databases">
        <title>Annotation of Bacteroides fragilis strain 3_1_12.</title>
        <authorList>
            <consortium name="The Broad Institute Genome Sequencing Platform"/>
            <person name="Ward D."/>
            <person name="Young S.K."/>
            <person name="Kodira C.D."/>
            <person name="Zeng Q."/>
            <person name="Koehrsen M."/>
            <person name="Alvarado L."/>
            <person name="Berlin A."/>
            <person name="Borenstein D."/>
            <person name="Chen Z."/>
            <person name="Engels R."/>
            <person name="Freedman E."/>
            <person name="Gellesch M."/>
            <person name="Goldberg J."/>
            <person name="Griggs A."/>
            <person name="Gujja S."/>
            <person name="Heiman D."/>
            <person name="Hepburn T."/>
            <person name="Howarth C."/>
            <person name="Jen D."/>
            <person name="Larson L."/>
            <person name="Lewis B."/>
            <person name="Mehta T."/>
            <person name="Park D."/>
            <person name="Pearson M."/>
            <person name="Roberts A."/>
            <person name="Saif S."/>
            <person name="Shea T."/>
            <person name="Shenoy N."/>
            <person name="Sisk P."/>
            <person name="Stolte C."/>
            <person name="Sykes S."/>
            <person name="Walk T."/>
            <person name="White J."/>
            <person name="Yandava C."/>
            <person name="Allen-Vercoe E."/>
            <person name="Strauss J."/>
            <person name="Ambrose C."/>
            <person name="Lander E."/>
            <person name="Nusbaum C."/>
            <person name="Galagan J."/>
            <person name="Birren B."/>
        </authorList>
    </citation>
    <scope>NUCLEOTIDE SEQUENCE [LARGE SCALE GENOMIC DNA]</scope>
    <source>
        <strain evidence="4 5">3_1_12</strain>
    </source>
</reference>
<dbReference type="InterPro" id="IPR010992">
    <property type="entry name" value="IHF-like_DNA-bd_dom_sf"/>
</dbReference>
<dbReference type="EMBL" id="EQ973215">
    <property type="protein sequence ID" value="EFR54729.1"/>
    <property type="molecule type" value="Genomic_DNA"/>
</dbReference>
<dbReference type="Proteomes" id="UP000005101">
    <property type="component" value="Unassembled WGS sequence"/>
</dbReference>
<feature type="compositionally biased region" description="Acidic residues" evidence="2">
    <location>
        <begin position="165"/>
        <end position="175"/>
    </location>
</feature>
<proteinExistence type="predicted"/>